<dbReference type="InterPro" id="IPR031358">
    <property type="entry name" value="Stealth_CR1"/>
</dbReference>
<dbReference type="PANTHER" id="PTHR24045">
    <property type="match status" value="1"/>
</dbReference>
<evidence type="ECO:0000313" key="6">
    <source>
        <dbReference type="EMBL" id="BBE36377.1"/>
    </source>
</evidence>
<dbReference type="Pfam" id="PF11380">
    <property type="entry name" value="Stealth_CR2"/>
    <property type="match status" value="1"/>
</dbReference>
<evidence type="ECO:0000259" key="4">
    <source>
        <dbReference type="Pfam" id="PF11380"/>
    </source>
</evidence>
<dbReference type="InterPro" id="IPR021520">
    <property type="entry name" value="Stealth_CR2"/>
</dbReference>
<evidence type="ECO:0000259" key="5">
    <source>
        <dbReference type="Pfam" id="PF17101"/>
    </source>
</evidence>
<reference evidence="6" key="1">
    <citation type="journal article" date="2018" name="Vet. Microbiol.">
        <title>Identification of serovar 1a, 1b, 2, and 5 strains of Erysipelothrix rhusiopathiae by a conventional gel-based PCR.</title>
        <authorList>
            <person name="Shiraiwa K."/>
            <person name="Ogawa Y."/>
            <person name="Shikawa S."/>
            <person name="Eguchi M."/>
            <person name="Shimoji Y."/>
        </authorList>
    </citation>
    <scope>NUCLEOTIDE SEQUENCE</scope>
    <source>
        <strain evidence="6">Niigata 05-67</strain>
    </source>
</reference>
<keyword evidence="3" id="KW-0270">Exopolysaccharide synthesis</keyword>
<evidence type="ECO:0000256" key="2">
    <source>
        <dbReference type="ARBA" id="ARBA00022679"/>
    </source>
</evidence>
<evidence type="ECO:0000256" key="1">
    <source>
        <dbReference type="ARBA" id="ARBA00007583"/>
    </source>
</evidence>
<sequence length="336" mass="39854">MTQKIDIVLMWVDGNDPDWQRKRNGYLENITIDGNTEARYRSWDNLHLLLRSIEINASWVHKVFLVTDNQVPDWVNISSEKIRIVNHDEFIPKDYLPTFNSHTIELNLHKIHDLSETFVLFNDDIFILDKTSSDDFFIGGIPRDVGVFNLVSPVPNEHVHKYTINSLEIINKYFSKKETITSKYGNWISFRNGKNVFRNFLLFPWSQFTGFYDPHLPNSLLKSTYNKVWELEKKVLHDASIRKFRDDRDVSHWIFRYWQLSSNMFLPRNPEKFGVVFGLKSNSEVEECIRYINNPKSKIICINDNDSISDEQFFQFKNRINEALLSKFPNKSRFEL</sequence>
<comment type="similarity">
    <text evidence="1">Belongs to the stealth family.</text>
</comment>
<name>A0A4P2VC38_ERYRH</name>
<dbReference type="Pfam" id="PF17101">
    <property type="entry name" value="Stealth_CR1"/>
    <property type="match status" value="1"/>
</dbReference>
<dbReference type="InterPro" id="IPR047141">
    <property type="entry name" value="Stealth"/>
</dbReference>
<dbReference type="GO" id="GO:0016772">
    <property type="term" value="F:transferase activity, transferring phosphorus-containing groups"/>
    <property type="evidence" value="ECO:0007669"/>
    <property type="project" value="InterPro"/>
</dbReference>
<proteinExistence type="inferred from homology"/>
<dbReference type="PANTHER" id="PTHR24045:SF0">
    <property type="entry name" value="N-ACETYLGLUCOSAMINE-1-PHOSPHOTRANSFERASE SUBUNITS ALPHA_BETA"/>
    <property type="match status" value="1"/>
</dbReference>
<protein>
    <submittedName>
        <fullName evidence="6">Capsule biosynthesis protein</fullName>
    </submittedName>
</protein>
<dbReference type="EMBL" id="LC380405">
    <property type="protein sequence ID" value="BBE36377.1"/>
    <property type="molecule type" value="Genomic_DNA"/>
</dbReference>
<evidence type="ECO:0000256" key="3">
    <source>
        <dbReference type="ARBA" id="ARBA00023169"/>
    </source>
</evidence>
<feature type="domain" description="Stealth protein CR2 conserved region 2" evidence="4">
    <location>
        <begin position="39"/>
        <end position="137"/>
    </location>
</feature>
<accession>A0A4P2VC38</accession>
<feature type="domain" description="Stealth protein CR1 conserved region 1" evidence="5">
    <location>
        <begin position="4"/>
        <end position="29"/>
    </location>
</feature>
<dbReference type="GO" id="GO:0000271">
    <property type="term" value="P:polysaccharide biosynthetic process"/>
    <property type="evidence" value="ECO:0007669"/>
    <property type="project" value="UniProtKB-KW"/>
</dbReference>
<keyword evidence="2" id="KW-0808">Transferase</keyword>
<organism evidence="6">
    <name type="scientific">Erysipelothrix rhusiopathiae</name>
    <dbReference type="NCBI Taxonomy" id="1648"/>
    <lineage>
        <taxon>Bacteria</taxon>
        <taxon>Bacillati</taxon>
        <taxon>Bacillota</taxon>
        <taxon>Erysipelotrichia</taxon>
        <taxon>Erysipelotrichales</taxon>
        <taxon>Erysipelotrichaceae</taxon>
        <taxon>Erysipelothrix</taxon>
    </lineage>
</organism>
<dbReference type="AlphaFoldDB" id="A0A4P2VC38"/>